<dbReference type="GO" id="GO:0003676">
    <property type="term" value="F:nucleic acid binding"/>
    <property type="evidence" value="ECO:0007669"/>
    <property type="project" value="InterPro"/>
</dbReference>
<dbReference type="EnsemblPlants" id="AUR62029005-RA">
    <property type="protein sequence ID" value="AUR62029005-RA:cds"/>
    <property type="gene ID" value="AUR62029005"/>
</dbReference>
<dbReference type="Pfam" id="PF14392">
    <property type="entry name" value="zf-CCHC_4"/>
    <property type="match status" value="1"/>
</dbReference>
<dbReference type="InterPro" id="IPR040256">
    <property type="entry name" value="At4g02000-like"/>
</dbReference>
<accession>A0A803MGA3</accession>
<dbReference type="Proteomes" id="UP000596660">
    <property type="component" value="Unplaced"/>
</dbReference>
<dbReference type="Gramene" id="AUR62029005-RA">
    <property type="protein sequence ID" value="AUR62029005-RA:cds"/>
    <property type="gene ID" value="AUR62029005"/>
</dbReference>
<feature type="domain" description="CCHC-type" evidence="2">
    <location>
        <begin position="169"/>
        <end position="184"/>
    </location>
</feature>
<dbReference type="GO" id="GO:0008270">
    <property type="term" value="F:zinc ion binding"/>
    <property type="evidence" value="ECO:0007669"/>
    <property type="project" value="UniProtKB-KW"/>
</dbReference>
<evidence type="ECO:0000313" key="4">
    <source>
        <dbReference type="Proteomes" id="UP000596660"/>
    </source>
</evidence>
<dbReference type="PANTHER" id="PTHR31286:SF153">
    <property type="entry name" value="DUF4283 DOMAIN PROTEIN"/>
    <property type="match status" value="1"/>
</dbReference>
<keyword evidence="1" id="KW-0863">Zinc-finger</keyword>
<dbReference type="InterPro" id="IPR001878">
    <property type="entry name" value="Znf_CCHC"/>
</dbReference>
<keyword evidence="4" id="KW-1185">Reference proteome</keyword>
<organism evidence="3 4">
    <name type="scientific">Chenopodium quinoa</name>
    <name type="common">Quinoa</name>
    <dbReference type="NCBI Taxonomy" id="63459"/>
    <lineage>
        <taxon>Eukaryota</taxon>
        <taxon>Viridiplantae</taxon>
        <taxon>Streptophyta</taxon>
        <taxon>Embryophyta</taxon>
        <taxon>Tracheophyta</taxon>
        <taxon>Spermatophyta</taxon>
        <taxon>Magnoliopsida</taxon>
        <taxon>eudicotyledons</taxon>
        <taxon>Gunneridae</taxon>
        <taxon>Pentapetalae</taxon>
        <taxon>Caryophyllales</taxon>
        <taxon>Chenopodiaceae</taxon>
        <taxon>Chenopodioideae</taxon>
        <taxon>Atripliceae</taxon>
        <taxon>Chenopodium</taxon>
    </lineage>
</organism>
<dbReference type="InterPro" id="IPR025836">
    <property type="entry name" value="Zn_knuckle_CX2CX4HX4C"/>
</dbReference>
<name>A0A803MGA3_CHEQI</name>
<evidence type="ECO:0000313" key="3">
    <source>
        <dbReference type="EnsemblPlants" id="AUR62029005-RA:cds"/>
    </source>
</evidence>
<protein>
    <recommendedName>
        <fullName evidence="2">CCHC-type domain-containing protein</fullName>
    </recommendedName>
</protein>
<dbReference type="InterPro" id="IPR025558">
    <property type="entry name" value="DUF4283"/>
</dbReference>
<reference evidence="3" key="2">
    <citation type="submission" date="2021-03" db="UniProtKB">
        <authorList>
            <consortium name="EnsemblPlants"/>
        </authorList>
    </citation>
    <scope>IDENTIFICATION</scope>
</reference>
<keyword evidence="1" id="KW-0479">Metal-binding</keyword>
<dbReference type="PROSITE" id="PS50158">
    <property type="entry name" value="ZF_CCHC"/>
    <property type="match status" value="1"/>
</dbReference>
<dbReference type="AlphaFoldDB" id="A0A803MGA3"/>
<dbReference type="PANTHER" id="PTHR31286">
    <property type="entry name" value="GLYCINE-RICH CELL WALL STRUCTURAL PROTEIN 1.8-LIKE"/>
    <property type="match status" value="1"/>
</dbReference>
<evidence type="ECO:0000256" key="1">
    <source>
        <dbReference type="PROSITE-ProRule" id="PRU00047"/>
    </source>
</evidence>
<keyword evidence="1" id="KW-0862">Zinc</keyword>
<sequence length="252" mass="28784">MAISGKGNTDILDLNTDPPNVDWVDGGGDEEDAQIELVVVGRIHTARNINSNALINTLKKLWNPKHGCEANVIGEKLFFFQFHHWRDKQTVMESQPWHFDHHVMILDDAKGNMKPSEIPLNSVPFWVRIYDLPFRGRSNEDNARRIGDKIGTARIMNVPNKCERLPVFCYICGLLGHGEKDCEENGIRRNFSEKLRVNTPWKATKNESLDDAVDLSNAVRKLFITKPTSPIYVNREESFERDENTPLSTQSL</sequence>
<proteinExistence type="predicted"/>
<reference evidence="3" key="1">
    <citation type="journal article" date="2017" name="Nature">
        <title>The genome of Chenopodium quinoa.</title>
        <authorList>
            <person name="Jarvis D.E."/>
            <person name="Ho Y.S."/>
            <person name="Lightfoot D.J."/>
            <person name="Schmoeckel S.M."/>
            <person name="Li B."/>
            <person name="Borm T.J.A."/>
            <person name="Ohyanagi H."/>
            <person name="Mineta K."/>
            <person name="Michell C.T."/>
            <person name="Saber N."/>
            <person name="Kharbatia N.M."/>
            <person name="Rupper R.R."/>
            <person name="Sharp A.R."/>
            <person name="Dally N."/>
            <person name="Boughton B.A."/>
            <person name="Woo Y.H."/>
            <person name="Gao G."/>
            <person name="Schijlen E.G.W.M."/>
            <person name="Guo X."/>
            <person name="Momin A.A."/>
            <person name="Negrao S."/>
            <person name="Al-Babili S."/>
            <person name="Gehring C."/>
            <person name="Roessner U."/>
            <person name="Jung C."/>
            <person name="Murphy K."/>
            <person name="Arold S.T."/>
            <person name="Gojobori T."/>
            <person name="van der Linden C.G."/>
            <person name="van Loo E.N."/>
            <person name="Jellen E.N."/>
            <person name="Maughan P.J."/>
            <person name="Tester M."/>
        </authorList>
    </citation>
    <scope>NUCLEOTIDE SEQUENCE [LARGE SCALE GENOMIC DNA]</scope>
    <source>
        <strain evidence="3">cv. PI 614886</strain>
    </source>
</reference>
<dbReference type="Pfam" id="PF14111">
    <property type="entry name" value="DUF4283"/>
    <property type="match status" value="1"/>
</dbReference>
<evidence type="ECO:0000259" key="2">
    <source>
        <dbReference type="PROSITE" id="PS50158"/>
    </source>
</evidence>
<dbReference type="OMA" id="QIWARIV"/>